<dbReference type="Gene3D" id="3.30.710.10">
    <property type="entry name" value="Potassium Channel Kv1.1, Chain A"/>
    <property type="match status" value="1"/>
</dbReference>
<gene>
    <name evidence="2" type="ORF">M422DRAFT_101702</name>
</gene>
<dbReference type="Pfam" id="PF00651">
    <property type="entry name" value="BTB"/>
    <property type="match status" value="1"/>
</dbReference>
<feature type="domain" description="BTB" evidence="1">
    <location>
        <begin position="9"/>
        <end position="76"/>
    </location>
</feature>
<name>A0A0C9W598_SPHS4</name>
<accession>A0A0C9W598</accession>
<dbReference type="CDD" id="cd18186">
    <property type="entry name" value="BTB_POZ_ZBTB_KLHL-like"/>
    <property type="match status" value="1"/>
</dbReference>
<dbReference type="Proteomes" id="UP000054279">
    <property type="component" value="Unassembled WGS sequence"/>
</dbReference>
<dbReference type="SMART" id="SM00225">
    <property type="entry name" value="BTB"/>
    <property type="match status" value="1"/>
</dbReference>
<evidence type="ECO:0000313" key="3">
    <source>
        <dbReference type="Proteomes" id="UP000054279"/>
    </source>
</evidence>
<feature type="non-terminal residue" evidence="2">
    <location>
        <position position="173"/>
    </location>
</feature>
<dbReference type="HOGENOM" id="CLU_047592_7_1_1"/>
<dbReference type="OrthoDB" id="3199068at2759"/>
<protein>
    <submittedName>
        <fullName evidence="2">Unplaced genomic scaffold SPHSTscaffold_30, whole genome shotgun sequence</fullName>
    </submittedName>
</protein>
<keyword evidence="3" id="KW-1185">Reference proteome</keyword>
<dbReference type="EMBL" id="KN837105">
    <property type="protein sequence ID" value="KIJ46943.1"/>
    <property type="molecule type" value="Genomic_DNA"/>
</dbReference>
<dbReference type="AlphaFoldDB" id="A0A0C9W598"/>
<sequence length="173" mass="19835">RHPQYYLKDGVVLQVEKTLFKVPRYMFENSSRLLADMLSEVPTNNDDVPVELQDVTPVEFEHLVKFLYPLKPIVSPTDPTSSEHLDISQWLSILRLSTLFEMPSLLEVSKHFLSSSITDPIQKIILGRTYDHQPWVKEGFTALCLRENPLSHDEGKMLSKEDVISLAAAREEV</sequence>
<evidence type="ECO:0000259" key="1">
    <source>
        <dbReference type="PROSITE" id="PS50097"/>
    </source>
</evidence>
<dbReference type="SUPFAM" id="SSF54695">
    <property type="entry name" value="POZ domain"/>
    <property type="match status" value="1"/>
</dbReference>
<dbReference type="InterPro" id="IPR011333">
    <property type="entry name" value="SKP1/BTB/POZ_sf"/>
</dbReference>
<dbReference type="InterPro" id="IPR000210">
    <property type="entry name" value="BTB/POZ_dom"/>
</dbReference>
<dbReference type="PROSITE" id="PS50097">
    <property type="entry name" value="BTB"/>
    <property type="match status" value="1"/>
</dbReference>
<organism evidence="2 3">
    <name type="scientific">Sphaerobolus stellatus (strain SS14)</name>
    <dbReference type="NCBI Taxonomy" id="990650"/>
    <lineage>
        <taxon>Eukaryota</taxon>
        <taxon>Fungi</taxon>
        <taxon>Dikarya</taxon>
        <taxon>Basidiomycota</taxon>
        <taxon>Agaricomycotina</taxon>
        <taxon>Agaricomycetes</taxon>
        <taxon>Phallomycetidae</taxon>
        <taxon>Geastrales</taxon>
        <taxon>Sphaerobolaceae</taxon>
        <taxon>Sphaerobolus</taxon>
    </lineage>
</organism>
<feature type="non-terminal residue" evidence="2">
    <location>
        <position position="1"/>
    </location>
</feature>
<reference evidence="2 3" key="1">
    <citation type="submission" date="2014-06" db="EMBL/GenBank/DDBJ databases">
        <title>Evolutionary Origins and Diversification of the Mycorrhizal Mutualists.</title>
        <authorList>
            <consortium name="DOE Joint Genome Institute"/>
            <consortium name="Mycorrhizal Genomics Consortium"/>
            <person name="Kohler A."/>
            <person name="Kuo A."/>
            <person name="Nagy L.G."/>
            <person name="Floudas D."/>
            <person name="Copeland A."/>
            <person name="Barry K.W."/>
            <person name="Cichocki N."/>
            <person name="Veneault-Fourrey C."/>
            <person name="LaButti K."/>
            <person name="Lindquist E.A."/>
            <person name="Lipzen A."/>
            <person name="Lundell T."/>
            <person name="Morin E."/>
            <person name="Murat C."/>
            <person name="Riley R."/>
            <person name="Ohm R."/>
            <person name="Sun H."/>
            <person name="Tunlid A."/>
            <person name="Henrissat B."/>
            <person name="Grigoriev I.V."/>
            <person name="Hibbett D.S."/>
            <person name="Martin F."/>
        </authorList>
    </citation>
    <scope>NUCLEOTIDE SEQUENCE [LARGE SCALE GENOMIC DNA]</scope>
    <source>
        <strain evidence="2 3">SS14</strain>
    </source>
</reference>
<proteinExistence type="predicted"/>
<evidence type="ECO:0000313" key="2">
    <source>
        <dbReference type="EMBL" id="KIJ46943.1"/>
    </source>
</evidence>